<accession>A0A420EA52</accession>
<dbReference type="Pfam" id="PF00440">
    <property type="entry name" value="TetR_N"/>
    <property type="match status" value="1"/>
</dbReference>
<dbReference type="SUPFAM" id="SSF46689">
    <property type="entry name" value="Homeodomain-like"/>
    <property type="match status" value="1"/>
</dbReference>
<dbReference type="SUPFAM" id="SSF48498">
    <property type="entry name" value="Tetracyclin repressor-like, C-terminal domain"/>
    <property type="match status" value="1"/>
</dbReference>
<keyword evidence="4 6" id="KW-0238">DNA-binding</keyword>
<evidence type="ECO:0000256" key="2">
    <source>
        <dbReference type="ARBA" id="ARBA00022491"/>
    </source>
</evidence>
<dbReference type="GO" id="GO:0000976">
    <property type="term" value="F:transcription cis-regulatory region binding"/>
    <property type="evidence" value="ECO:0007669"/>
    <property type="project" value="TreeGrafter"/>
</dbReference>
<evidence type="ECO:0000256" key="6">
    <source>
        <dbReference type="PROSITE-ProRule" id="PRU00335"/>
    </source>
</evidence>
<keyword evidence="2" id="KW-0678">Repressor</keyword>
<feature type="DNA-binding region" description="H-T-H motif" evidence="6">
    <location>
        <begin position="32"/>
        <end position="51"/>
    </location>
</feature>
<keyword evidence="5" id="KW-0804">Transcription</keyword>
<dbReference type="InterPro" id="IPR036271">
    <property type="entry name" value="Tet_transcr_reg_TetR-rel_C_sf"/>
</dbReference>
<evidence type="ECO:0000256" key="3">
    <source>
        <dbReference type="ARBA" id="ARBA00023015"/>
    </source>
</evidence>
<feature type="domain" description="HTH tetR-type" evidence="7">
    <location>
        <begin position="9"/>
        <end position="69"/>
    </location>
</feature>
<dbReference type="GO" id="GO:0003700">
    <property type="term" value="F:DNA-binding transcription factor activity"/>
    <property type="evidence" value="ECO:0007669"/>
    <property type="project" value="TreeGrafter"/>
</dbReference>
<dbReference type="AlphaFoldDB" id="A0A420EA52"/>
<gene>
    <name evidence="8" type="ORF">D6851_16590</name>
</gene>
<dbReference type="InterPro" id="IPR050109">
    <property type="entry name" value="HTH-type_TetR-like_transc_reg"/>
</dbReference>
<organism evidence="8 9">
    <name type="scientific">Altericroceibacterium spongiae</name>
    <dbReference type="NCBI Taxonomy" id="2320269"/>
    <lineage>
        <taxon>Bacteria</taxon>
        <taxon>Pseudomonadati</taxon>
        <taxon>Pseudomonadota</taxon>
        <taxon>Alphaproteobacteria</taxon>
        <taxon>Sphingomonadales</taxon>
        <taxon>Erythrobacteraceae</taxon>
        <taxon>Altericroceibacterium</taxon>
    </lineage>
</organism>
<dbReference type="Gene3D" id="1.10.357.10">
    <property type="entry name" value="Tetracycline Repressor, domain 2"/>
    <property type="match status" value="1"/>
</dbReference>
<dbReference type="PRINTS" id="PR00455">
    <property type="entry name" value="HTHTETR"/>
</dbReference>
<dbReference type="EMBL" id="RAPF01000015">
    <property type="protein sequence ID" value="RKF17567.1"/>
    <property type="molecule type" value="Genomic_DNA"/>
</dbReference>
<keyword evidence="3" id="KW-0805">Transcription regulation</keyword>
<dbReference type="PROSITE" id="PS50977">
    <property type="entry name" value="HTH_TETR_2"/>
    <property type="match status" value="1"/>
</dbReference>
<dbReference type="InterPro" id="IPR001647">
    <property type="entry name" value="HTH_TetR"/>
</dbReference>
<dbReference type="InterPro" id="IPR004111">
    <property type="entry name" value="Repressor_TetR_C"/>
</dbReference>
<keyword evidence="9" id="KW-1185">Reference proteome</keyword>
<evidence type="ECO:0000256" key="1">
    <source>
        <dbReference type="ARBA" id="ARBA00002856"/>
    </source>
</evidence>
<dbReference type="GO" id="GO:0045892">
    <property type="term" value="P:negative regulation of DNA-templated transcription"/>
    <property type="evidence" value="ECO:0007669"/>
    <property type="project" value="InterPro"/>
</dbReference>
<evidence type="ECO:0000259" key="7">
    <source>
        <dbReference type="PROSITE" id="PS50977"/>
    </source>
</evidence>
<dbReference type="Proteomes" id="UP000284395">
    <property type="component" value="Unassembled WGS sequence"/>
</dbReference>
<comment type="function">
    <text evidence="1">TetR is the repressor of the tetracycline resistance element; its N-terminal region forms a helix-turn-helix structure and binds DNA. Binding of tetracycline to TetR reduces the repressor affinity for the tetracycline resistance gene (tetA) promoter operator sites.</text>
</comment>
<dbReference type="InterPro" id="IPR009057">
    <property type="entry name" value="Homeodomain-like_sf"/>
</dbReference>
<evidence type="ECO:0000313" key="8">
    <source>
        <dbReference type="EMBL" id="RKF17567.1"/>
    </source>
</evidence>
<dbReference type="PANTHER" id="PTHR30055">
    <property type="entry name" value="HTH-TYPE TRANSCRIPTIONAL REGULATOR RUTR"/>
    <property type="match status" value="1"/>
</dbReference>
<evidence type="ECO:0000313" key="9">
    <source>
        <dbReference type="Proteomes" id="UP000284395"/>
    </source>
</evidence>
<comment type="caution">
    <text evidence="8">The sequence shown here is derived from an EMBL/GenBank/DDBJ whole genome shotgun (WGS) entry which is preliminary data.</text>
</comment>
<sequence length="192" mass="21247">MRPSKDDPLLDHERIVSAAWELVEQDGLAGLSSRKLATKLGVKGPAIYYHISSMQDLYGMMIERLLEMALERTPPASDWREWIRRLANNHCKILLEFPDSGRIASLSRPTDKMRNEIVPQFSEALMKAGLPRNKALAATGALGSFILGYVINLQHEGHLEFASSIHPVSETFDFALDAFIAALGQNTANTSG</sequence>
<dbReference type="Pfam" id="PF02909">
    <property type="entry name" value="TetR_C_1"/>
    <property type="match status" value="1"/>
</dbReference>
<dbReference type="RefSeq" id="WP_120326021.1">
    <property type="nucleotide sequence ID" value="NZ_RAPF01000015.1"/>
</dbReference>
<proteinExistence type="predicted"/>
<dbReference type="GO" id="GO:0046677">
    <property type="term" value="P:response to antibiotic"/>
    <property type="evidence" value="ECO:0007669"/>
    <property type="project" value="InterPro"/>
</dbReference>
<dbReference type="OrthoDB" id="4541465at2"/>
<evidence type="ECO:0000256" key="5">
    <source>
        <dbReference type="ARBA" id="ARBA00023163"/>
    </source>
</evidence>
<dbReference type="Gene3D" id="1.10.10.60">
    <property type="entry name" value="Homeodomain-like"/>
    <property type="match status" value="1"/>
</dbReference>
<evidence type="ECO:0000256" key="4">
    <source>
        <dbReference type="ARBA" id="ARBA00023125"/>
    </source>
</evidence>
<dbReference type="InterPro" id="IPR003012">
    <property type="entry name" value="Tet_transcr_reg_TetR"/>
</dbReference>
<protein>
    <submittedName>
        <fullName evidence="8">TetR family transcriptional regulator</fullName>
    </submittedName>
</protein>
<dbReference type="PRINTS" id="PR00400">
    <property type="entry name" value="TETREPRESSOR"/>
</dbReference>
<dbReference type="PANTHER" id="PTHR30055:SF151">
    <property type="entry name" value="TRANSCRIPTIONAL REGULATORY PROTEIN"/>
    <property type="match status" value="1"/>
</dbReference>
<reference evidence="8 9" key="1">
    <citation type="submission" date="2018-09" db="EMBL/GenBank/DDBJ databases">
        <title>Altererythrobacter spongiae sp. nov., isolated from a marine sponge.</title>
        <authorList>
            <person name="Zhuang L."/>
            <person name="Luo L."/>
        </authorList>
    </citation>
    <scope>NUCLEOTIDE SEQUENCE [LARGE SCALE GENOMIC DNA]</scope>
    <source>
        <strain evidence="8 9">HN-Y73</strain>
    </source>
</reference>
<name>A0A420EA52_9SPHN</name>